<protein>
    <submittedName>
        <fullName evidence="7">Branched-chain amino acid ABC transporter substrate-binding protein</fullName>
    </submittedName>
</protein>
<evidence type="ECO:0000256" key="1">
    <source>
        <dbReference type="ARBA" id="ARBA00010062"/>
    </source>
</evidence>
<gene>
    <name evidence="7" type="ORF">H9874_06435</name>
</gene>
<evidence type="ECO:0000256" key="3">
    <source>
        <dbReference type="ARBA" id="ARBA00022729"/>
    </source>
</evidence>
<comment type="similarity">
    <text evidence="1">Belongs to the leucine-binding protein family.</text>
</comment>
<evidence type="ECO:0000256" key="5">
    <source>
        <dbReference type="SAM" id="SignalP"/>
    </source>
</evidence>
<dbReference type="AlphaFoldDB" id="A0A9D1U8M3"/>
<evidence type="ECO:0000256" key="4">
    <source>
        <dbReference type="ARBA" id="ARBA00022970"/>
    </source>
</evidence>
<evidence type="ECO:0000256" key="2">
    <source>
        <dbReference type="ARBA" id="ARBA00022448"/>
    </source>
</evidence>
<dbReference type="Pfam" id="PF13458">
    <property type="entry name" value="Peripla_BP_6"/>
    <property type="match status" value="1"/>
</dbReference>
<keyword evidence="4" id="KW-0029">Amino-acid transport</keyword>
<dbReference type="CDD" id="cd06342">
    <property type="entry name" value="PBP1_ABC_LIVBP-like"/>
    <property type="match status" value="1"/>
</dbReference>
<proteinExistence type="inferred from homology"/>
<dbReference type="EMBL" id="DXGI01000242">
    <property type="protein sequence ID" value="HIW78764.1"/>
    <property type="molecule type" value="Genomic_DNA"/>
</dbReference>
<dbReference type="PRINTS" id="PR00337">
    <property type="entry name" value="LEUILEVALBP"/>
</dbReference>
<dbReference type="Gene3D" id="3.40.50.2300">
    <property type="match status" value="2"/>
</dbReference>
<feature type="domain" description="Leucine-binding protein" evidence="6">
    <location>
        <begin position="28"/>
        <end position="370"/>
    </location>
</feature>
<dbReference type="PANTHER" id="PTHR47151">
    <property type="entry name" value="LEU/ILE/VAL-BINDING ABC TRANSPORTER SUBUNIT"/>
    <property type="match status" value="1"/>
</dbReference>
<dbReference type="SUPFAM" id="SSF53822">
    <property type="entry name" value="Periplasmic binding protein-like I"/>
    <property type="match status" value="1"/>
</dbReference>
<organism evidence="7 8">
    <name type="scientific">Candidatus Bilophila faecipullorum</name>
    <dbReference type="NCBI Taxonomy" id="2838482"/>
    <lineage>
        <taxon>Bacteria</taxon>
        <taxon>Pseudomonadati</taxon>
        <taxon>Thermodesulfobacteriota</taxon>
        <taxon>Desulfovibrionia</taxon>
        <taxon>Desulfovibrionales</taxon>
        <taxon>Desulfovibrionaceae</taxon>
        <taxon>Bilophila</taxon>
    </lineage>
</organism>
<evidence type="ECO:0000313" key="7">
    <source>
        <dbReference type="EMBL" id="HIW78764.1"/>
    </source>
</evidence>
<dbReference type="InterPro" id="IPR028082">
    <property type="entry name" value="Peripla_BP_I"/>
</dbReference>
<evidence type="ECO:0000259" key="6">
    <source>
        <dbReference type="Pfam" id="PF13458"/>
    </source>
</evidence>
<dbReference type="GO" id="GO:0006865">
    <property type="term" value="P:amino acid transport"/>
    <property type="evidence" value="ECO:0007669"/>
    <property type="project" value="UniProtKB-KW"/>
</dbReference>
<accession>A0A9D1U8M3</accession>
<feature type="signal peptide" evidence="5">
    <location>
        <begin position="1"/>
        <end position="24"/>
    </location>
</feature>
<dbReference type="Proteomes" id="UP000824264">
    <property type="component" value="Unassembled WGS sequence"/>
</dbReference>
<reference evidence="7" key="2">
    <citation type="submission" date="2021-04" db="EMBL/GenBank/DDBJ databases">
        <authorList>
            <person name="Gilroy R."/>
        </authorList>
    </citation>
    <scope>NUCLEOTIDE SEQUENCE</scope>
    <source>
        <strain evidence="7">ChiSxjej5B17-1746</strain>
    </source>
</reference>
<comment type="caution">
    <text evidence="7">The sequence shown here is derived from an EMBL/GenBank/DDBJ whole genome shotgun (WGS) entry which is preliminary data.</text>
</comment>
<keyword evidence="3 5" id="KW-0732">Signal</keyword>
<name>A0A9D1U8M3_9BACT</name>
<dbReference type="InterPro" id="IPR028081">
    <property type="entry name" value="Leu-bd"/>
</dbReference>
<dbReference type="PANTHER" id="PTHR47151:SF2">
    <property type="entry name" value="AMINO ACID BINDING PROTEIN"/>
    <property type="match status" value="1"/>
</dbReference>
<feature type="chain" id="PRO_5038481402" evidence="5">
    <location>
        <begin position="25"/>
        <end position="376"/>
    </location>
</feature>
<sequence>MKNFVKKLMLAAAVSVLAASSALAADAIRIGLMCPLTGKWASEGQDMQQIVSLLVSEVNKAGGVNGRNIELVVEDDAGDPRTASLAAQKLASAGVMAVIGTYGSAVTEASQNIIDEAEIIQIATGSTSVRLTEKGLPLFFRTCPRDDEQGRVASEVIAAKGFKKVAILHDNSSYAKGLAEEAQKGLKAAGVPVVFYDALTPSERDYTAILTKLKAAEPDLIFFTGYYPEAGMLLRQKKEMRWDVPMMGGDAANNTDLVKIAGKDAAAGYFFISPPSAHDFDTPEAKDFFSRYQAEYKSLPSSVWSVLAGDSFKVIVAALEAGVKPEPEAVAEYLKKDLKDYPGMTGKLAFNEKGDRIGDLYKVYEVNADGGFVLQK</sequence>
<evidence type="ECO:0000313" key="8">
    <source>
        <dbReference type="Proteomes" id="UP000824264"/>
    </source>
</evidence>
<keyword evidence="2" id="KW-0813">Transport</keyword>
<reference evidence="7" key="1">
    <citation type="journal article" date="2021" name="PeerJ">
        <title>Extensive microbial diversity within the chicken gut microbiome revealed by metagenomics and culture.</title>
        <authorList>
            <person name="Gilroy R."/>
            <person name="Ravi A."/>
            <person name="Getino M."/>
            <person name="Pursley I."/>
            <person name="Horton D.L."/>
            <person name="Alikhan N.F."/>
            <person name="Baker D."/>
            <person name="Gharbi K."/>
            <person name="Hall N."/>
            <person name="Watson M."/>
            <person name="Adriaenssens E.M."/>
            <person name="Foster-Nyarko E."/>
            <person name="Jarju S."/>
            <person name="Secka A."/>
            <person name="Antonio M."/>
            <person name="Oren A."/>
            <person name="Chaudhuri R.R."/>
            <person name="La Ragione R."/>
            <person name="Hildebrand F."/>
            <person name="Pallen M.J."/>
        </authorList>
    </citation>
    <scope>NUCLEOTIDE SEQUENCE</scope>
    <source>
        <strain evidence="7">ChiSxjej5B17-1746</strain>
    </source>
</reference>
<dbReference type="InterPro" id="IPR000709">
    <property type="entry name" value="Leu_Ile_Val-bd"/>
</dbReference>